<evidence type="ECO:0008006" key="4">
    <source>
        <dbReference type="Google" id="ProtNLM"/>
    </source>
</evidence>
<dbReference type="eggNOG" id="COG2215">
    <property type="taxonomic scope" value="Bacteria"/>
</dbReference>
<dbReference type="InterPro" id="IPR052776">
    <property type="entry name" value="Chloro_ReproSupport/MetalTrans"/>
</dbReference>
<accession>K6XDF4</accession>
<feature type="transmembrane region" description="Helical" evidence="1">
    <location>
        <begin position="191"/>
        <end position="209"/>
    </location>
</feature>
<feature type="transmembrane region" description="Helical" evidence="1">
    <location>
        <begin position="76"/>
        <end position="99"/>
    </location>
</feature>
<dbReference type="AlphaFoldDB" id="K6XDF4"/>
<dbReference type="Proteomes" id="UP000006327">
    <property type="component" value="Unassembled WGS sequence"/>
</dbReference>
<feature type="transmembrane region" description="Helical" evidence="1">
    <location>
        <begin position="6"/>
        <end position="29"/>
    </location>
</feature>
<organism evidence="2 3">
    <name type="scientific">Paraglaciecola arctica BSs20135</name>
    <dbReference type="NCBI Taxonomy" id="493475"/>
    <lineage>
        <taxon>Bacteria</taxon>
        <taxon>Pseudomonadati</taxon>
        <taxon>Pseudomonadota</taxon>
        <taxon>Gammaproteobacteria</taxon>
        <taxon>Alteromonadales</taxon>
        <taxon>Alteromonadaceae</taxon>
        <taxon>Paraglaciecola</taxon>
    </lineage>
</organism>
<reference evidence="2 3" key="1">
    <citation type="journal article" date="2017" name="Antonie Van Leeuwenhoek">
        <title>Rhizobium rhizosphaerae sp. nov., a novel species isolated from rice rhizosphere.</title>
        <authorList>
            <person name="Zhao J.J."/>
            <person name="Zhang J."/>
            <person name="Zhang R.J."/>
            <person name="Zhang C.W."/>
            <person name="Yin H.Q."/>
            <person name="Zhang X.X."/>
        </authorList>
    </citation>
    <scope>NUCLEOTIDE SEQUENCE [LARGE SCALE GENOMIC DNA]</scope>
    <source>
        <strain evidence="2 3">BSs20135</strain>
    </source>
</reference>
<feature type="transmembrane region" description="Helical" evidence="1">
    <location>
        <begin position="126"/>
        <end position="144"/>
    </location>
</feature>
<name>K6XDF4_9ALTE</name>
<gene>
    <name evidence="2" type="ORF">GARC_1707</name>
</gene>
<protein>
    <recommendedName>
        <fullName evidence="4">Urease accessory protein</fullName>
    </recommendedName>
</protein>
<dbReference type="STRING" id="493475.GARC_1707"/>
<sequence length="210" mass="23259">MIDGDFLAAVLTGIMFGIIHAFDVDHIVAMATFSEQKNKNKQILTYAFKWGTGHGGILLLLGMLLIFIGFQLPNWFVHYSEIMVGVLLIYLGVKLLVLLHRKGTFSVPESLDLAARSLNKHDHTPLFIGMLHGVAGSAPLLALLPNMLETQFLLHISLFSIGCLFGMFCFGYIFGSYQVYIKQKKEKLAKAFTQLLGIGSIGLGAYWVFS</sequence>
<dbReference type="RefSeq" id="WP_007618726.1">
    <property type="nucleotide sequence ID" value="NZ_BAEO01000021.1"/>
</dbReference>
<dbReference type="PANTHER" id="PTHR33876:SF4">
    <property type="entry name" value="CHLOROPLAST PROTEIN FOR GROWTH AND FERTILITY 2"/>
    <property type="match status" value="1"/>
</dbReference>
<proteinExistence type="predicted"/>
<dbReference type="EMBL" id="BAEO01000021">
    <property type="protein sequence ID" value="GAC18679.1"/>
    <property type="molecule type" value="Genomic_DNA"/>
</dbReference>
<feature type="transmembrane region" description="Helical" evidence="1">
    <location>
        <begin position="156"/>
        <end position="179"/>
    </location>
</feature>
<keyword evidence="1" id="KW-0472">Membrane</keyword>
<keyword evidence="1" id="KW-1133">Transmembrane helix</keyword>
<keyword evidence="3" id="KW-1185">Reference proteome</keyword>
<evidence type="ECO:0000313" key="2">
    <source>
        <dbReference type="EMBL" id="GAC18679.1"/>
    </source>
</evidence>
<evidence type="ECO:0000313" key="3">
    <source>
        <dbReference type="Proteomes" id="UP000006327"/>
    </source>
</evidence>
<keyword evidence="1" id="KW-0812">Transmembrane</keyword>
<comment type="caution">
    <text evidence="2">The sequence shown here is derived from an EMBL/GenBank/DDBJ whole genome shotgun (WGS) entry which is preliminary data.</text>
</comment>
<dbReference type="PANTHER" id="PTHR33876">
    <property type="entry name" value="UNNAMED PRODUCT"/>
    <property type="match status" value="1"/>
</dbReference>
<evidence type="ECO:0000256" key="1">
    <source>
        <dbReference type="SAM" id="Phobius"/>
    </source>
</evidence>
<dbReference type="OrthoDB" id="5333961at2"/>
<feature type="transmembrane region" description="Helical" evidence="1">
    <location>
        <begin position="50"/>
        <end position="70"/>
    </location>
</feature>